<dbReference type="AlphaFoldDB" id="A0A9D2PCK7"/>
<evidence type="ECO:0000256" key="3">
    <source>
        <dbReference type="ARBA" id="ARBA00022777"/>
    </source>
</evidence>
<keyword evidence="2" id="KW-0808">Transferase</keyword>
<dbReference type="InterPro" id="IPR052700">
    <property type="entry name" value="Carb_kinase_PfkB-like"/>
</dbReference>
<name>A0A9D2PCK7_9FIRM</name>
<comment type="caution">
    <text evidence="5">The sequence shown here is derived from an EMBL/GenBank/DDBJ whole genome shotgun (WGS) entry which is preliminary data.</text>
</comment>
<dbReference type="Proteomes" id="UP000823883">
    <property type="component" value="Unassembled WGS sequence"/>
</dbReference>
<dbReference type="Pfam" id="PF00294">
    <property type="entry name" value="PfkB"/>
    <property type="match status" value="1"/>
</dbReference>
<dbReference type="InterPro" id="IPR029056">
    <property type="entry name" value="Ribokinase-like"/>
</dbReference>
<reference evidence="5" key="1">
    <citation type="journal article" date="2021" name="PeerJ">
        <title>Extensive microbial diversity within the chicken gut microbiome revealed by metagenomics and culture.</title>
        <authorList>
            <person name="Gilroy R."/>
            <person name="Ravi A."/>
            <person name="Getino M."/>
            <person name="Pursley I."/>
            <person name="Horton D.L."/>
            <person name="Alikhan N.F."/>
            <person name="Baker D."/>
            <person name="Gharbi K."/>
            <person name="Hall N."/>
            <person name="Watson M."/>
            <person name="Adriaenssens E.M."/>
            <person name="Foster-Nyarko E."/>
            <person name="Jarju S."/>
            <person name="Secka A."/>
            <person name="Antonio M."/>
            <person name="Oren A."/>
            <person name="Chaudhuri R.R."/>
            <person name="La Ragione R."/>
            <person name="Hildebrand F."/>
            <person name="Pallen M.J."/>
        </authorList>
    </citation>
    <scope>NUCLEOTIDE SEQUENCE</scope>
    <source>
        <strain evidence="5">CHK183-5548</strain>
    </source>
</reference>
<dbReference type="CDD" id="cd01166">
    <property type="entry name" value="KdgK"/>
    <property type="match status" value="1"/>
</dbReference>
<evidence type="ECO:0000313" key="5">
    <source>
        <dbReference type="EMBL" id="HJC47561.1"/>
    </source>
</evidence>
<dbReference type="PANTHER" id="PTHR43320">
    <property type="entry name" value="SUGAR KINASE"/>
    <property type="match status" value="1"/>
</dbReference>
<protein>
    <submittedName>
        <fullName evidence="5">Sugar kinase</fullName>
    </submittedName>
</protein>
<reference evidence="5" key="2">
    <citation type="submission" date="2021-04" db="EMBL/GenBank/DDBJ databases">
        <authorList>
            <person name="Gilroy R."/>
        </authorList>
    </citation>
    <scope>NUCLEOTIDE SEQUENCE</scope>
    <source>
        <strain evidence="5">CHK183-5548</strain>
    </source>
</reference>
<comment type="similarity">
    <text evidence="1">Belongs to the carbohydrate kinase PfkB family.</text>
</comment>
<evidence type="ECO:0000256" key="2">
    <source>
        <dbReference type="ARBA" id="ARBA00022679"/>
    </source>
</evidence>
<evidence type="ECO:0000256" key="1">
    <source>
        <dbReference type="ARBA" id="ARBA00010688"/>
    </source>
</evidence>
<dbReference type="SUPFAM" id="SSF53613">
    <property type="entry name" value="Ribokinase-like"/>
    <property type="match status" value="1"/>
</dbReference>
<evidence type="ECO:0000313" key="6">
    <source>
        <dbReference type="Proteomes" id="UP000823883"/>
    </source>
</evidence>
<proteinExistence type="inferred from homology"/>
<feature type="domain" description="Carbohydrate kinase PfkB" evidence="4">
    <location>
        <begin position="1"/>
        <end position="299"/>
    </location>
</feature>
<evidence type="ECO:0000259" key="4">
    <source>
        <dbReference type="Pfam" id="PF00294"/>
    </source>
</evidence>
<organism evidence="5 6">
    <name type="scientific">Candidatus Lachnoclostridium pullistercoris</name>
    <dbReference type="NCBI Taxonomy" id="2838632"/>
    <lineage>
        <taxon>Bacteria</taxon>
        <taxon>Bacillati</taxon>
        <taxon>Bacillota</taxon>
        <taxon>Clostridia</taxon>
        <taxon>Lachnospirales</taxon>
        <taxon>Lachnospiraceae</taxon>
    </lineage>
</organism>
<keyword evidence="3 5" id="KW-0418">Kinase</keyword>
<dbReference type="InterPro" id="IPR011611">
    <property type="entry name" value="PfkB_dom"/>
</dbReference>
<sequence length="316" mass="34511">MPEVITVGETMISFIPEKKGFLRYGISFAPKVAGAESNLAIYVSRFGHTAGWISRLGEDEFGHLIQNEIRAEGVDTSLVKFVEGGRSGVMFRQMLPGRETSVFYYRNGSAASEMQPEDVPADYIRGAKILHLTGITPVLSESCLETVKKAVKTARDCRCLVSFDPNIRKKLWSGRDYRGILRDLTLEADIVLLGREEADILFGTRKPEEIVSRLFSDGKARYAAVKDGSRGAVVAAPGETVEILPYPCCCEDPIGAGDAFNAGFLSGILEERPIERCGKMGAAAGAMATECVGDTEGCPSRWQLELFLQGREEVAR</sequence>
<dbReference type="EMBL" id="DWWL01000040">
    <property type="protein sequence ID" value="HJC47561.1"/>
    <property type="molecule type" value="Genomic_DNA"/>
</dbReference>
<dbReference type="PROSITE" id="PS00584">
    <property type="entry name" value="PFKB_KINASES_2"/>
    <property type="match status" value="1"/>
</dbReference>
<dbReference type="GO" id="GO:0016301">
    <property type="term" value="F:kinase activity"/>
    <property type="evidence" value="ECO:0007669"/>
    <property type="project" value="UniProtKB-KW"/>
</dbReference>
<accession>A0A9D2PCK7</accession>
<dbReference type="PANTHER" id="PTHR43320:SF2">
    <property type="entry name" value="2-DEHYDRO-3-DEOXYGLUCONOKINASE_2-DEHYDRO-3-DEOXYGALACTONOKINASE"/>
    <property type="match status" value="1"/>
</dbReference>
<gene>
    <name evidence="5" type="ORF">IAA04_05875</name>
</gene>
<dbReference type="InterPro" id="IPR002173">
    <property type="entry name" value="Carboh/pur_kinase_PfkB_CS"/>
</dbReference>
<dbReference type="Gene3D" id="3.40.1190.20">
    <property type="match status" value="1"/>
</dbReference>